<keyword evidence="2" id="KW-0732">Signal</keyword>
<feature type="signal peptide" evidence="2">
    <location>
        <begin position="1"/>
        <end position="20"/>
    </location>
</feature>
<dbReference type="RefSeq" id="WP_245925010.1">
    <property type="nucleotide sequence ID" value="NZ_PVTD01000004.1"/>
</dbReference>
<protein>
    <submittedName>
        <fullName evidence="4">Extensin-like protein</fullName>
    </submittedName>
</protein>
<dbReference type="InterPro" id="IPR009683">
    <property type="entry name" value="Extensin-like_C"/>
</dbReference>
<dbReference type="Pfam" id="PF06904">
    <property type="entry name" value="Extensin-like_C"/>
    <property type="match status" value="1"/>
</dbReference>
<feature type="region of interest" description="Disordered" evidence="1">
    <location>
        <begin position="60"/>
        <end position="79"/>
    </location>
</feature>
<dbReference type="EMBL" id="PVTD01000004">
    <property type="protein sequence ID" value="PRY23659.1"/>
    <property type="molecule type" value="Genomic_DNA"/>
</dbReference>
<sequence>MIRTLSMLVAAGFTAGVAAAEAPNTSLRPVARSAPEPAVPAAAPAEVAVLAAATMATLTPTAPGAEGQDDTALPPVRFDAGIRPRPRSGVFLQKEIGADDAGYGMVEVTRQVVRVGFNPEFRPSARPPHPLAKEMVLLAAASSRAATPDSPHPKVRPAGFEKLFKRRSRNSYGSAGSVCGVNAIKGTAIKPVGRPGSGCGIASPVRVTEIAGVRLSMPSTMDCTTAKATYSWIEKGMKPAVGKRGGGVAQIKVAAHYACRTRNNRPGGKLSEHAKGHAIDISGFVLKDGSQISVLKGWRTRKDGKILKRMHKAACGPYGTVLGPNADRYHQDHFHFDTARYRSGAYCK</sequence>
<reference evidence="4 5" key="1">
    <citation type="submission" date="2018-03" db="EMBL/GenBank/DDBJ databases">
        <title>Genomic Encyclopedia of Archaeal and Bacterial Type Strains, Phase II (KMG-II): from individual species to whole genera.</title>
        <authorList>
            <person name="Goeker M."/>
        </authorList>
    </citation>
    <scope>NUCLEOTIDE SEQUENCE [LARGE SCALE GENOMIC DNA]</scope>
    <source>
        <strain evidence="4 5">DSM 29328</strain>
    </source>
</reference>
<accession>A0A2T0RR39</accession>
<dbReference type="AlphaFoldDB" id="A0A2T0RR39"/>
<feature type="chain" id="PRO_5015591376" evidence="2">
    <location>
        <begin position="21"/>
        <end position="348"/>
    </location>
</feature>
<evidence type="ECO:0000256" key="2">
    <source>
        <dbReference type="SAM" id="SignalP"/>
    </source>
</evidence>
<organism evidence="4 5">
    <name type="scientific">Aliiruegeria haliotis</name>
    <dbReference type="NCBI Taxonomy" id="1280846"/>
    <lineage>
        <taxon>Bacteria</taxon>
        <taxon>Pseudomonadati</taxon>
        <taxon>Pseudomonadota</taxon>
        <taxon>Alphaproteobacteria</taxon>
        <taxon>Rhodobacterales</taxon>
        <taxon>Roseobacteraceae</taxon>
        <taxon>Aliiruegeria</taxon>
    </lineage>
</organism>
<evidence type="ECO:0000313" key="5">
    <source>
        <dbReference type="Proteomes" id="UP000239480"/>
    </source>
</evidence>
<keyword evidence="5" id="KW-1185">Reference proteome</keyword>
<name>A0A2T0RR39_9RHOB</name>
<feature type="domain" description="Extensin-like C-terminal" evidence="3">
    <location>
        <begin position="194"/>
        <end position="348"/>
    </location>
</feature>
<evidence type="ECO:0000259" key="3">
    <source>
        <dbReference type="Pfam" id="PF06904"/>
    </source>
</evidence>
<comment type="caution">
    <text evidence="4">The sequence shown here is derived from an EMBL/GenBank/DDBJ whole genome shotgun (WGS) entry which is preliminary data.</text>
</comment>
<proteinExistence type="predicted"/>
<evidence type="ECO:0000256" key="1">
    <source>
        <dbReference type="SAM" id="MobiDB-lite"/>
    </source>
</evidence>
<gene>
    <name evidence="4" type="ORF">CLV78_104150</name>
</gene>
<dbReference type="Proteomes" id="UP000239480">
    <property type="component" value="Unassembled WGS sequence"/>
</dbReference>
<evidence type="ECO:0000313" key="4">
    <source>
        <dbReference type="EMBL" id="PRY23659.1"/>
    </source>
</evidence>